<dbReference type="AlphaFoldDB" id="A0A371H795"/>
<name>A0A371H795_MUCPR</name>
<protein>
    <recommendedName>
        <fullName evidence="3">CCHC-type domain-containing protein</fullName>
    </recommendedName>
</protein>
<dbReference type="GO" id="GO:0008270">
    <property type="term" value="F:zinc ion binding"/>
    <property type="evidence" value="ECO:0007669"/>
    <property type="project" value="InterPro"/>
</dbReference>
<evidence type="ECO:0000313" key="2">
    <source>
        <dbReference type="Proteomes" id="UP000257109"/>
    </source>
</evidence>
<sequence length="114" mass="13121">MDLLLSLHCAFSMVIQFETQNGLELDNVEDISVSINVVDAKKSYERKPPECTLCGRIGHIVKTCYRKHNFSPRFKKETSFINNIVTDSTDLTYDKIFADKSTINQHLSTFNTYH</sequence>
<organism evidence="1 2">
    <name type="scientific">Mucuna pruriens</name>
    <name type="common">Velvet bean</name>
    <name type="synonym">Dolichos pruriens</name>
    <dbReference type="NCBI Taxonomy" id="157652"/>
    <lineage>
        <taxon>Eukaryota</taxon>
        <taxon>Viridiplantae</taxon>
        <taxon>Streptophyta</taxon>
        <taxon>Embryophyta</taxon>
        <taxon>Tracheophyta</taxon>
        <taxon>Spermatophyta</taxon>
        <taxon>Magnoliopsida</taxon>
        <taxon>eudicotyledons</taxon>
        <taxon>Gunneridae</taxon>
        <taxon>Pentapetalae</taxon>
        <taxon>rosids</taxon>
        <taxon>fabids</taxon>
        <taxon>Fabales</taxon>
        <taxon>Fabaceae</taxon>
        <taxon>Papilionoideae</taxon>
        <taxon>50 kb inversion clade</taxon>
        <taxon>NPAAA clade</taxon>
        <taxon>indigoferoid/millettioid clade</taxon>
        <taxon>Phaseoleae</taxon>
        <taxon>Mucuna</taxon>
    </lineage>
</organism>
<evidence type="ECO:0008006" key="3">
    <source>
        <dbReference type="Google" id="ProtNLM"/>
    </source>
</evidence>
<gene>
    <name evidence="1" type="ORF">CR513_18471</name>
</gene>
<comment type="caution">
    <text evidence="1">The sequence shown here is derived from an EMBL/GenBank/DDBJ whole genome shotgun (WGS) entry which is preliminary data.</text>
</comment>
<keyword evidence="2" id="KW-1185">Reference proteome</keyword>
<evidence type="ECO:0000313" key="1">
    <source>
        <dbReference type="EMBL" id="RDX98586.1"/>
    </source>
</evidence>
<proteinExistence type="predicted"/>
<dbReference type="Proteomes" id="UP000257109">
    <property type="component" value="Unassembled WGS sequence"/>
</dbReference>
<dbReference type="GO" id="GO:0003676">
    <property type="term" value="F:nucleic acid binding"/>
    <property type="evidence" value="ECO:0007669"/>
    <property type="project" value="InterPro"/>
</dbReference>
<dbReference type="SUPFAM" id="SSF57756">
    <property type="entry name" value="Retrovirus zinc finger-like domains"/>
    <property type="match status" value="1"/>
</dbReference>
<dbReference type="EMBL" id="QJKJ01003419">
    <property type="protein sequence ID" value="RDX98586.1"/>
    <property type="molecule type" value="Genomic_DNA"/>
</dbReference>
<feature type="non-terminal residue" evidence="1">
    <location>
        <position position="1"/>
    </location>
</feature>
<dbReference type="InterPro" id="IPR036875">
    <property type="entry name" value="Znf_CCHC_sf"/>
</dbReference>
<dbReference type="OrthoDB" id="1103777at2759"/>
<accession>A0A371H795</accession>
<reference evidence="1" key="1">
    <citation type="submission" date="2018-05" db="EMBL/GenBank/DDBJ databases">
        <title>Draft genome of Mucuna pruriens seed.</title>
        <authorList>
            <person name="Nnadi N.E."/>
            <person name="Vos R."/>
            <person name="Hasami M.H."/>
            <person name="Devisetty U.K."/>
            <person name="Aguiy J.C."/>
        </authorList>
    </citation>
    <scope>NUCLEOTIDE SEQUENCE [LARGE SCALE GENOMIC DNA]</scope>
    <source>
        <strain evidence="1">JCA_2017</strain>
    </source>
</reference>